<dbReference type="EMBL" id="CCXY01000408">
    <property type="protein sequence ID" value="CEG13767.1"/>
    <property type="molecule type" value="Genomic_DNA"/>
</dbReference>
<protein>
    <submittedName>
        <fullName evidence="2">Uncharacterized protein</fullName>
    </submittedName>
</protein>
<evidence type="ECO:0000256" key="1">
    <source>
        <dbReference type="SAM" id="Phobius"/>
    </source>
</evidence>
<dbReference type="AlphaFoldDB" id="A0A098ECQ6"/>
<sequence length="43" mass="4555">MLALMGVEAGMLKGFAFTTIAGVLIGVIITRPAFAKIVEYIVK</sequence>
<keyword evidence="1" id="KW-0812">Transmembrane</keyword>
<reference evidence="2" key="1">
    <citation type="submission" date="2014-09" db="EMBL/GenBank/DDBJ databases">
        <authorList>
            <person name="Probst J Alexander"/>
        </authorList>
    </citation>
    <scope>NUCLEOTIDE SEQUENCE</scope>
</reference>
<proteinExistence type="predicted"/>
<evidence type="ECO:0000313" key="2">
    <source>
        <dbReference type="EMBL" id="CEG13767.1"/>
    </source>
</evidence>
<organism evidence="2">
    <name type="scientific">groundwater metagenome</name>
    <dbReference type="NCBI Taxonomy" id="717931"/>
    <lineage>
        <taxon>unclassified sequences</taxon>
        <taxon>metagenomes</taxon>
        <taxon>ecological metagenomes</taxon>
    </lineage>
</organism>
<keyword evidence="1" id="KW-0472">Membrane</keyword>
<keyword evidence="1" id="KW-1133">Transmembrane helix</keyword>
<gene>
    <name evidence="2" type="ORF">MSIBF_A4660001</name>
</gene>
<name>A0A098ECQ6_9ZZZZ</name>
<accession>A0A098ECQ6</accession>
<feature type="transmembrane region" description="Helical" evidence="1">
    <location>
        <begin position="12"/>
        <end position="34"/>
    </location>
</feature>